<keyword evidence="3" id="KW-1185">Reference proteome</keyword>
<dbReference type="InterPro" id="IPR012349">
    <property type="entry name" value="Split_barrel_FMN-bd"/>
</dbReference>
<evidence type="ECO:0000259" key="1">
    <source>
        <dbReference type="Pfam" id="PF01243"/>
    </source>
</evidence>
<accession>A0ABV5SX54</accession>
<dbReference type="EMBL" id="JBHMBL010000003">
    <property type="protein sequence ID" value="MFB9643659.1"/>
    <property type="molecule type" value="Genomic_DNA"/>
</dbReference>
<proteinExistence type="predicted"/>
<dbReference type="GO" id="GO:0004733">
    <property type="term" value="F:pyridoxamine phosphate oxidase activity"/>
    <property type="evidence" value="ECO:0007669"/>
    <property type="project" value="UniProtKB-EC"/>
</dbReference>
<dbReference type="Pfam" id="PF01243">
    <property type="entry name" value="PNPOx_N"/>
    <property type="match status" value="1"/>
</dbReference>
<organism evidence="2 3">
    <name type="scientific">Agromyces lapidis</name>
    <dbReference type="NCBI Taxonomy" id="279574"/>
    <lineage>
        <taxon>Bacteria</taxon>
        <taxon>Bacillati</taxon>
        <taxon>Actinomycetota</taxon>
        <taxon>Actinomycetes</taxon>
        <taxon>Micrococcales</taxon>
        <taxon>Microbacteriaceae</taxon>
        <taxon>Agromyces</taxon>
    </lineage>
</organism>
<keyword evidence="2" id="KW-0560">Oxidoreductase</keyword>
<evidence type="ECO:0000313" key="2">
    <source>
        <dbReference type="EMBL" id="MFB9643659.1"/>
    </source>
</evidence>
<dbReference type="EC" id="1.4.3.5" evidence="2"/>
<gene>
    <name evidence="2" type="ORF">ACFFQV_15305</name>
</gene>
<dbReference type="Gene3D" id="2.30.110.10">
    <property type="entry name" value="Electron Transport, Fmn-binding Protein, Chain A"/>
    <property type="match status" value="1"/>
</dbReference>
<name>A0ABV5SX54_9MICO</name>
<evidence type="ECO:0000313" key="3">
    <source>
        <dbReference type="Proteomes" id="UP001589667"/>
    </source>
</evidence>
<dbReference type="RefSeq" id="WP_170296232.1">
    <property type="nucleotide sequence ID" value="NZ_BAAANI010000003.1"/>
</dbReference>
<dbReference type="InterPro" id="IPR011576">
    <property type="entry name" value="Pyridox_Oxase_N"/>
</dbReference>
<reference evidence="2 3" key="1">
    <citation type="submission" date="2024-09" db="EMBL/GenBank/DDBJ databases">
        <authorList>
            <person name="Sun Q."/>
            <person name="Mori K."/>
        </authorList>
    </citation>
    <scope>NUCLEOTIDE SEQUENCE [LARGE SCALE GENOMIC DNA]</scope>
    <source>
        <strain evidence="2 3">JCM 14321</strain>
    </source>
</reference>
<dbReference type="Proteomes" id="UP001589667">
    <property type="component" value="Unassembled WGS sequence"/>
</dbReference>
<protein>
    <submittedName>
        <fullName evidence="2">Pyridoxamine 5'-phosphate oxidase family protein</fullName>
        <ecNumber evidence="2">1.-.-.-</ecNumber>
        <ecNumber evidence="2">1.4.3.5</ecNumber>
    </submittedName>
</protein>
<dbReference type="SUPFAM" id="SSF50475">
    <property type="entry name" value="FMN-binding split barrel"/>
    <property type="match status" value="1"/>
</dbReference>
<dbReference type="EC" id="1.-.-.-" evidence="2"/>
<sequence>MVDLTAADVWKAIGATNFMVLGMVSARGEARTAGVMHVVDDGRLWFTTNEREWKARHLAVNPGVSVTVPIPRRVPFVPWIKVPAATVTFAGRAEIVPASALPAPVHDALVHGLELSDGERGALIGVGVLPTSDFVTYGVGVSTLGMRDTEFARGRVDATVGSPVGVG</sequence>
<feature type="domain" description="Pyridoxamine 5'-phosphate oxidase N-terminal" evidence="1">
    <location>
        <begin position="13"/>
        <end position="103"/>
    </location>
</feature>
<comment type="caution">
    <text evidence="2">The sequence shown here is derived from an EMBL/GenBank/DDBJ whole genome shotgun (WGS) entry which is preliminary data.</text>
</comment>